<name>A0A8X6L5H2_TRICU</name>
<accession>A0A8X6L5H2</accession>
<feature type="region of interest" description="Disordered" evidence="1">
    <location>
        <begin position="55"/>
        <end position="85"/>
    </location>
</feature>
<feature type="region of interest" description="Disordered" evidence="1">
    <location>
        <begin position="103"/>
        <end position="191"/>
    </location>
</feature>
<feature type="compositionally biased region" description="Low complexity" evidence="1">
    <location>
        <begin position="212"/>
        <end position="222"/>
    </location>
</feature>
<proteinExistence type="predicted"/>
<dbReference type="AlphaFoldDB" id="A0A8X6L5H2"/>
<reference evidence="2" key="1">
    <citation type="submission" date="2020-07" db="EMBL/GenBank/DDBJ databases">
        <title>Multicomponent nature underlies the extraordinary mechanical properties of spider dragline silk.</title>
        <authorList>
            <person name="Kono N."/>
            <person name="Nakamura H."/>
            <person name="Mori M."/>
            <person name="Yoshida Y."/>
            <person name="Ohtoshi R."/>
            <person name="Malay A.D."/>
            <person name="Moran D.A.P."/>
            <person name="Tomita M."/>
            <person name="Numata K."/>
            <person name="Arakawa K."/>
        </authorList>
    </citation>
    <scope>NUCLEOTIDE SEQUENCE</scope>
</reference>
<feature type="region of interest" description="Disordered" evidence="1">
    <location>
        <begin position="208"/>
        <end position="242"/>
    </location>
</feature>
<dbReference type="Proteomes" id="UP000887116">
    <property type="component" value="Unassembled WGS sequence"/>
</dbReference>
<feature type="compositionally biased region" description="Basic and acidic residues" evidence="1">
    <location>
        <begin position="112"/>
        <end position="130"/>
    </location>
</feature>
<keyword evidence="3" id="KW-1185">Reference proteome</keyword>
<dbReference type="OrthoDB" id="6424857at2759"/>
<feature type="compositionally biased region" description="Polar residues" evidence="1">
    <location>
        <begin position="177"/>
        <end position="191"/>
    </location>
</feature>
<evidence type="ECO:0000313" key="2">
    <source>
        <dbReference type="EMBL" id="GFQ97219.1"/>
    </source>
</evidence>
<feature type="compositionally biased region" description="Polar residues" evidence="1">
    <location>
        <begin position="223"/>
        <end position="235"/>
    </location>
</feature>
<comment type="caution">
    <text evidence="2">The sequence shown here is derived from an EMBL/GenBank/DDBJ whole genome shotgun (WGS) entry which is preliminary data.</text>
</comment>
<evidence type="ECO:0000256" key="1">
    <source>
        <dbReference type="SAM" id="MobiDB-lite"/>
    </source>
</evidence>
<sequence length="242" mass="26336">MSWFDTAGIASFAKSALTTAQKTIDKALDIQEETTRKVDKKSADSENFFEAFGLSDKPSVSATPSKQPKSKTKEHSDSPDSNLPVQVSGFWTEAWGSFFEPKDLGAVPLESKPTEAAKDDNSKEIKHRIEATVLSQPHRASLFPAESHPVQLSSHSEDNTDQSNAPSLPGSLPDINVQKSDSAISSTESPIFTETHKFEDCREIMVTEKSSNESGLCSSNSNDVLAQTDNFNSSTEAKKPNH</sequence>
<protein>
    <submittedName>
        <fullName evidence="2">TATA element modulatory factor</fullName>
    </submittedName>
</protein>
<evidence type="ECO:0000313" key="3">
    <source>
        <dbReference type="Proteomes" id="UP000887116"/>
    </source>
</evidence>
<feature type="compositionally biased region" description="Polar residues" evidence="1">
    <location>
        <begin position="58"/>
        <end position="67"/>
    </location>
</feature>
<gene>
    <name evidence="2" type="primary">TMF1</name>
    <name evidence="2" type="ORF">TNCT_36291</name>
</gene>
<organism evidence="2 3">
    <name type="scientific">Trichonephila clavata</name>
    <name type="common">Joro spider</name>
    <name type="synonym">Nephila clavata</name>
    <dbReference type="NCBI Taxonomy" id="2740835"/>
    <lineage>
        <taxon>Eukaryota</taxon>
        <taxon>Metazoa</taxon>
        <taxon>Ecdysozoa</taxon>
        <taxon>Arthropoda</taxon>
        <taxon>Chelicerata</taxon>
        <taxon>Arachnida</taxon>
        <taxon>Araneae</taxon>
        <taxon>Araneomorphae</taxon>
        <taxon>Entelegynae</taxon>
        <taxon>Araneoidea</taxon>
        <taxon>Nephilidae</taxon>
        <taxon>Trichonephila</taxon>
    </lineage>
</organism>
<dbReference type="EMBL" id="BMAO01024721">
    <property type="protein sequence ID" value="GFQ97219.1"/>
    <property type="molecule type" value="Genomic_DNA"/>
</dbReference>